<dbReference type="InterPro" id="IPR018122">
    <property type="entry name" value="TF_fork_head_CS_1"/>
</dbReference>
<dbReference type="SUPFAM" id="SSF46785">
    <property type="entry name" value="Winged helix' DNA-binding domain"/>
    <property type="match status" value="1"/>
</dbReference>
<dbReference type="PROSITE" id="PS00658">
    <property type="entry name" value="FORK_HEAD_2"/>
    <property type="match status" value="1"/>
</dbReference>
<dbReference type="GO" id="GO:0005634">
    <property type="term" value="C:nucleus"/>
    <property type="evidence" value="ECO:0007669"/>
    <property type="project" value="UniProtKB-SubCell"/>
</dbReference>
<dbReference type="Pfam" id="PF00250">
    <property type="entry name" value="Forkhead"/>
    <property type="match status" value="1"/>
</dbReference>
<feature type="compositionally biased region" description="Low complexity" evidence="3">
    <location>
        <begin position="305"/>
        <end position="317"/>
    </location>
</feature>
<dbReference type="InParanoid" id="A0A6P8YZX0"/>
<dbReference type="Proteomes" id="UP000515158">
    <property type="component" value="Unplaced"/>
</dbReference>
<proteinExistence type="predicted"/>
<feature type="compositionally biased region" description="Acidic residues" evidence="3">
    <location>
        <begin position="64"/>
        <end position="76"/>
    </location>
</feature>
<evidence type="ECO:0000259" key="4">
    <source>
        <dbReference type="PROSITE" id="PS50039"/>
    </source>
</evidence>
<organism evidence="6">
    <name type="scientific">Thrips palmi</name>
    <name type="common">Melon thrips</name>
    <dbReference type="NCBI Taxonomy" id="161013"/>
    <lineage>
        <taxon>Eukaryota</taxon>
        <taxon>Metazoa</taxon>
        <taxon>Ecdysozoa</taxon>
        <taxon>Arthropoda</taxon>
        <taxon>Hexapoda</taxon>
        <taxon>Insecta</taxon>
        <taxon>Pterygota</taxon>
        <taxon>Neoptera</taxon>
        <taxon>Paraneoptera</taxon>
        <taxon>Thysanoptera</taxon>
        <taxon>Terebrantia</taxon>
        <taxon>Thripoidea</taxon>
        <taxon>Thripidae</taxon>
        <taxon>Thrips</taxon>
    </lineage>
</organism>
<dbReference type="AlphaFoldDB" id="A0A6P8YZX0"/>
<dbReference type="GO" id="GO:0006357">
    <property type="term" value="P:regulation of transcription by RNA polymerase II"/>
    <property type="evidence" value="ECO:0007669"/>
    <property type="project" value="TreeGrafter"/>
</dbReference>
<dbReference type="PANTHER" id="PTHR46617">
    <property type="entry name" value="FORKHEAD BOX PROTEIN G1"/>
    <property type="match status" value="1"/>
</dbReference>
<dbReference type="OrthoDB" id="6230630at2759"/>
<evidence type="ECO:0000313" key="6">
    <source>
        <dbReference type="RefSeq" id="XP_034242881.1"/>
    </source>
</evidence>
<comment type="subcellular location">
    <subcellularLocation>
        <location evidence="2">Nucleus</location>
    </subcellularLocation>
</comment>
<feature type="compositionally biased region" description="Basic and acidic residues" evidence="3">
    <location>
        <begin position="77"/>
        <end position="95"/>
    </location>
</feature>
<feature type="compositionally biased region" description="Low complexity" evidence="3">
    <location>
        <begin position="38"/>
        <end position="57"/>
    </location>
</feature>
<feature type="DNA-binding region" description="Fork-head" evidence="2">
    <location>
        <begin position="95"/>
        <end position="189"/>
    </location>
</feature>
<protein>
    <submittedName>
        <fullName evidence="6">Fork head domain transcription factor slp2-like</fullName>
    </submittedName>
</protein>
<evidence type="ECO:0000256" key="2">
    <source>
        <dbReference type="PROSITE-ProRule" id="PRU00089"/>
    </source>
</evidence>
<dbReference type="PROSITE" id="PS00657">
    <property type="entry name" value="FORK_HEAD_1"/>
    <property type="match status" value="1"/>
</dbReference>
<dbReference type="InterPro" id="IPR036390">
    <property type="entry name" value="WH_DNA-bd_sf"/>
</dbReference>
<dbReference type="GO" id="GO:1990837">
    <property type="term" value="F:sequence-specific double-stranded DNA binding"/>
    <property type="evidence" value="ECO:0007669"/>
    <property type="project" value="TreeGrafter"/>
</dbReference>
<dbReference type="InterPro" id="IPR036388">
    <property type="entry name" value="WH-like_DNA-bd_sf"/>
</dbReference>
<feature type="region of interest" description="Disordered" evidence="3">
    <location>
        <begin position="298"/>
        <end position="317"/>
    </location>
</feature>
<dbReference type="FunFam" id="1.10.10.10:FF:000135">
    <property type="entry name" value="forkhead box protein G1"/>
    <property type="match status" value="1"/>
</dbReference>
<dbReference type="CDD" id="cd20021">
    <property type="entry name" value="FH_FOXG"/>
    <property type="match status" value="1"/>
</dbReference>
<evidence type="ECO:0000256" key="1">
    <source>
        <dbReference type="ARBA" id="ARBA00023125"/>
    </source>
</evidence>
<evidence type="ECO:0000256" key="3">
    <source>
        <dbReference type="SAM" id="MobiDB-lite"/>
    </source>
</evidence>
<name>A0A6P8YZX0_THRPL</name>
<dbReference type="GeneID" id="117646188"/>
<dbReference type="InterPro" id="IPR001766">
    <property type="entry name" value="Fork_head_dom"/>
</dbReference>
<evidence type="ECO:0000313" key="5">
    <source>
        <dbReference type="Proteomes" id="UP000515158"/>
    </source>
</evidence>
<keyword evidence="1 2" id="KW-0238">DNA-binding</keyword>
<dbReference type="Gene3D" id="1.10.10.10">
    <property type="entry name" value="Winged helix-like DNA-binding domain superfamily/Winged helix DNA-binding domain"/>
    <property type="match status" value="1"/>
</dbReference>
<dbReference type="PROSITE" id="PS50039">
    <property type="entry name" value="FORK_HEAD_3"/>
    <property type="match status" value="1"/>
</dbReference>
<dbReference type="PRINTS" id="PR00053">
    <property type="entry name" value="FORKHEAD"/>
</dbReference>
<keyword evidence="2" id="KW-0539">Nucleus</keyword>
<dbReference type="SMART" id="SM00339">
    <property type="entry name" value="FH"/>
    <property type="match status" value="1"/>
</dbReference>
<dbReference type="GO" id="GO:0003700">
    <property type="term" value="F:DNA-binding transcription factor activity"/>
    <property type="evidence" value="ECO:0007669"/>
    <property type="project" value="InterPro"/>
</dbReference>
<dbReference type="InterPro" id="IPR047208">
    <property type="entry name" value="FOXG1"/>
</dbReference>
<accession>A0A6P8YZX0</accession>
<dbReference type="KEGG" id="tpal:117646188"/>
<sequence>MCTMVSEESAAPPAHKAPLKFSIRALLGHDEDGDDTAPSDAPTTPSPAPSSAASGASSPPPSDCESELDVTGEQAEEASKSSEEGDKPGPKKAEKPTYSYNAMIMLAIRNSPEKRLTLNGIYEYIMKHFPYYRDNKQGWQNSIRHNLSLNKCFVKVPRHYDDPGKGNYWMLDPSADDVFIGGSTGKLRRRVPPSRSRRRAGLGLLPFVYPGALPGGLPGAMAMGGAPHPYLQQQQHIFSMLAASSPMRTAGPGPAPNAPNAPGFPDWRGGLLLQQQLFQHQMQQQARAAPYPAGLHHHHQYLTTSPGAPAASPPALR</sequence>
<dbReference type="RefSeq" id="XP_034242881.1">
    <property type="nucleotide sequence ID" value="XM_034386990.1"/>
</dbReference>
<feature type="region of interest" description="Disordered" evidence="3">
    <location>
        <begin position="1"/>
        <end position="95"/>
    </location>
</feature>
<dbReference type="PANTHER" id="PTHR46617:SF3">
    <property type="entry name" value="FORKHEAD BOX PROTEIN G1"/>
    <property type="match status" value="1"/>
</dbReference>
<gene>
    <name evidence="6" type="primary">LOC117646188</name>
</gene>
<reference evidence="6" key="1">
    <citation type="submission" date="2025-08" db="UniProtKB">
        <authorList>
            <consortium name="RefSeq"/>
        </authorList>
    </citation>
    <scope>IDENTIFICATION</scope>
    <source>
        <tissue evidence="6">Total insect</tissue>
    </source>
</reference>
<keyword evidence="5" id="KW-1185">Reference proteome</keyword>
<dbReference type="InterPro" id="IPR030456">
    <property type="entry name" value="TF_fork_head_CS_2"/>
</dbReference>
<feature type="domain" description="Fork-head" evidence="4">
    <location>
        <begin position="95"/>
        <end position="189"/>
    </location>
</feature>